<dbReference type="EMBL" id="JBBJBU010000001">
    <property type="protein sequence ID" value="KAK7207983.1"/>
    <property type="molecule type" value="Genomic_DNA"/>
</dbReference>
<comment type="caution">
    <text evidence="3">The sequence shown here is derived from an EMBL/GenBank/DDBJ whole genome shotgun (WGS) entry which is preliminary data.</text>
</comment>
<proteinExistence type="predicted"/>
<evidence type="ECO:0000313" key="4">
    <source>
        <dbReference type="Proteomes" id="UP001498771"/>
    </source>
</evidence>
<dbReference type="Pfam" id="PF00566">
    <property type="entry name" value="RabGAP-TBC"/>
    <property type="match status" value="1"/>
</dbReference>
<evidence type="ECO:0000256" key="1">
    <source>
        <dbReference type="SAM" id="MobiDB-lite"/>
    </source>
</evidence>
<name>A0ABR1FDP9_9ASCO</name>
<dbReference type="SUPFAM" id="SSF47923">
    <property type="entry name" value="Ypt/Rab-GAP domain of gyp1p"/>
    <property type="match status" value="2"/>
</dbReference>
<feature type="domain" description="Rab-GAP TBC" evidence="2">
    <location>
        <begin position="234"/>
        <end position="469"/>
    </location>
</feature>
<dbReference type="PANTHER" id="PTHR22957:SF26">
    <property type="entry name" value="LD44506P"/>
    <property type="match status" value="1"/>
</dbReference>
<dbReference type="GeneID" id="90037212"/>
<organism evidence="3 4">
    <name type="scientific">Myxozyma melibiosi</name>
    <dbReference type="NCBI Taxonomy" id="54550"/>
    <lineage>
        <taxon>Eukaryota</taxon>
        <taxon>Fungi</taxon>
        <taxon>Dikarya</taxon>
        <taxon>Ascomycota</taxon>
        <taxon>Saccharomycotina</taxon>
        <taxon>Lipomycetes</taxon>
        <taxon>Lipomycetales</taxon>
        <taxon>Lipomycetaceae</taxon>
        <taxon>Myxozyma</taxon>
    </lineage>
</organism>
<feature type="region of interest" description="Disordered" evidence="1">
    <location>
        <begin position="53"/>
        <end position="86"/>
    </location>
</feature>
<protein>
    <submittedName>
        <fullName evidence="3">GTPase activating protein</fullName>
    </submittedName>
</protein>
<dbReference type="Gene3D" id="1.10.8.270">
    <property type="entry name" value="putative rabgap domain of human tbc1 domain family member 14 like domains"/>
    <property type="match status" value="1"/>
</dbReference>
<evidence type="ECO:0000259" key="2">
    <source>
        <dbReference type="PROSITE" id="PS50086"/>
    </source>
</evidence>
<dbReference type="RefSeq" id="XP_064771016.1">
    <property type="nucleotide sequence ID" value="XM_064911700.1"/>
</dbReference>
<dbReference type="Proteomes" id="UP001498771">
    <property type="component" value="Unassembled WGS sequence"/>
</dbReference>
<dbReference type="PROSITE" id="PS50086">
    <property type="entry name" value="TBC_RABGAP"/>
    <property type="match status" value="1"/>
</dbReference>
<dbReference type="Gene3D" id="1.10.472.80">
    <property type="entry name" value="Ypt/Rab-GAP domain of gyp1p, domain 3"/>
    <property type="match status" value="1"/>
</dbReference>
<feature type="region of interest" description="Disordered" evidence="1">
    <location>
        <begin position="113"/>
        <end position="168"/>
    </location>
</feature>
<sequence length="544" mass="60882">MSSKKYGGPEMVQLDGRSTPAATFLKSSARFLEQNQGYRPLLLSDDMKPYGAGYSHADIARANGTKPSKSSSSAEPPTSPKLDRKVTYTDLDDDWDASLDVDVMALGIKPVNSLSSAHSSSSYSTSPPSLSTSSQGSTISQPDTIHSSHADLYPAPRRPSPRLDSLKPQYERIVKDPANALHMIYQPDISSISDTSPAEIEALNARIARINKFKRVLQPSNVDIAALRNLAWSGIPDELRPMAWQLMLGYLPSNTERRVTTLARKRKEYIDGVRQAFGSAAGNLASINSSTNNGIDHAVWHQISIDVPRTNPHLKLYSFESTQRALERILYVWAIRHPASGYVQGINDLVTPFFQVFLSAYVDADIESYDPGQLPKEVLDVVEADTFWCLTKLLDGIQDNYIFAQPGIQRQVAALKDLTQRIDAGLARHLQQENVEFIQFSFRWMNCLLMREVSVKNTIRMWDTYMAEGPTGFSEFHLYVCAAFLVKWSAQIQTMDFQEIMMFLQSLPTQDWGEKDIELLLSEAYMWQSLFKNATAHLRPGGPS</sequence>
<dbReference type="PANTHER" id="PTHR22957">
    <property type="entry name" value="TBC1 DOMAIN FAMILY MEMBER GTPASE-ACTIVATING PROTEIN"/>
    <property type="match status" value="1"/>
</dbReference>
<dbReference type="InterPro" id="IPR035969">
    <property type="entry name" value="Rab-GAP_TBC_sf"/>
</dbReference>
<feature type="compositionally biased region" description="Low complexity" evidence="1">
    <location>
        <begin position="113"/>
        <end position="140"/>
    </location>
</feature>
<dbReference type="SMART" id="SM00164">
    <property type="entry name" value="TBC"/>
    <property type="match status" value="1"/>
</dbReference>
<keyword evidence="4" id="KW-1185">Reference proteome</keyword>
<gene>
    <name evidence="3" type="ORF">BZA70DRAFT_272648</name>
</gene>
<dbReference type="Gene3D" id="1.10.10.750">
    <property type="entry name" value="Ypt/Rab-GAP domain of gyp1p, domain 1"/>
    <property type="match status" value="1"/>
</dbReference>
<reference evidence="3 4" key="1">
    <citation type="submission" date="2024-03" db="EMBL/GenBank/DDBJ databases">
        <title>Genome-scale model development and genomic sequencing of the oleaginous clade Lipomyces.</title>
        <authorList>
            <consortium name="Lawrence Berkeley National Laboratory"/>
            <person name="Czajka J.J."/>
            <person name="Han Y."/>
            <person name="Kim J."/>
            <person name="Mondo S.J."/>
            <person name="Hofstad B.A."/>
            <person name="Robles A."/>
            <person name="Haridas S."/>
            <person name="Riley R."/>
            <person name="LaButti K."/>
            <person name="Pangilinan J."/>
            <person name="Andreopoulos W."/>
            <person name="Lipzen A."/>
            <person name="Yan J."/>
            <person name="Wang M."/>
            <person name="Ng V."/>
            <person name="Grigoriev I.V."/>
            <person name="Spatafora J.W."/>
            <person name="Magnuson J.K."/>
            <person name="Baker S.E."/>
            <person name="Pomraning K.R."/>
        </authorList>
    </citation>
    <scope>NUCLEOTIDE SEQUENCE [LARGE SCALE GENOMIC DNA]</scope>
    <source>
        <strain evidence="3 4">Phaff 52-87</strain>
    </source>
</reference>
<dbReference type="InterPro" id="IPR000195">
    <property type="entry name" value="Rab-GAP-TBC_dom"/>
</dbReference>
<feature type="compositionally biased region" description="Low complexity" evidence="1">
    <location>
        <begin position="66"/>
        <end position="76"/>
    </location>
</feature>
<accession>A0ABR1FDP9</accession>
<evidence type="ECO:0000313" key="3">
    <source>
        <dbReference type="EMBL" id="KAK7207983.1"/>
    </source>
</evidence>